<dbReference type="Gene3D" id="2.30.42.10">
    <property type="match status" value="1"/>
</dbReference>
<evidence type="ECO:0000256" key="3">
    <source>
        <dbReference type="ARBA" id="ARBA00022801"/>
    </source>
</evidence>
<sequence length="494" mass="54765">MTLLPRAYGFWTGAVFAALLVASSAAAHAAEAAVEAKPDTESKPVDPDYYELMRVFVDTFQEIDQNYVKEVDRRKLVEAAVRGMLEELDPYSDYIAPDDLDQFTEAISQEFGGVGIRVNWDRQARAIEVVTPMPGSPAYKAGIQAGDRLVEIAGKAVKDFPQGKEIDTAVEYLRGKPGEEIVVGVMHTGSKDIEKVSLKRELIQLDTVMGYSYDKDGKWNLMFDPEQKIGYIRLTHFTSRSAAEVREALKSLKKQGMKGLIIDLRFNPGGLLEAAVDISDMFIDQGMIVSTDGRNSAHRSWSAKSFGTFNGFPIAILINHYSASASEILSACLQDHHRAIIVGERSWGKGSVQDVIDLEDGKSALKLTTASYHRPSGKNIHRFPDSKETDEWGVTPDEGYVVEFSLDDMRKYQEDRQERDIIGKAPKGEFVDRQLQAAKACIEKQLKEPAAAEAKPEAEKKDEKPAKPEEKKASTSHVPARRLPLFAVPRRAAG</sequence>
<dbReference type="GO" id="GO:0007165">
    <property type="term" value="P:signal transduction"/>
    <property type="evidence" value="ECO:0007669"/>
    <property type="project" value="TreeGrafter"/>
</dbReference>
<dbReference type="Gene3D" id="3.30.750.44">
    <property type="match status" value="1"/>
</dbReference>
<protein>
    <submittedName>
        <fullName evidence="9">Carboxyl-terminal processing protease</fullName>
    </submittedName>
</protein>
<keyword evidence="3 5" id="KW-0378">Hydrolase</keyword>
<evidence type="ECO:0000313" key="10">
    <source>
        <dbReference type="Proteomes" id="UP000199518"/>
    </source>
</evidence>
<dbReference type="Pfam" id="PF22694">
    <property type="entry name" value="CtpB_N-like"/>
    <property type="match status" value="1"/>
</dbReference>
<dbReference type="InterPro" id="IPR036034">
    <property type="entry name" value="PDZ_sf"/>
</dbReference>
<evidence type="ECO:0000256" key="4">
    <source>
        <dbReference type="ARBA" id="ARBA00022825"/>
    </source>
</evidence>
<dbReference type="GO" id="GO:0006508">
    <property type="term" value="P:proteolysis"/>
    <property type="evidence" value="ECO:0007669"/>
    <property type="project" value="UniProtKB-KW"/>
</dbReference>
<feature type="signal peptide" evidence="7">
    <location>
        <begin position="1"/>
        <end position="29"/>
    </location>
</feature>
<keyword evidence="4 5" id="KW-0720">Serine protease</keyword>
<dbReference type="SUPFAM" id="SSF50156">
    <property type="entry name" value="PDZ domain-like"/>
    <property type="match status" value="1"/>
</dbReference>
<evidence type="ECO:0000259" key="8">
    <source>
        <dbReference type="PROSITE" id="PS50106"/>
    </source>
</evidence>
<dbReference type="OrthoDB" id="9812068at2"/>
<dbReference type="Proteomes" id="UP000199518">
    <property type="component" value="Unassembled WGS sequence"/>
</dbReference>
<evidence type="ECO:0000256" key="6">
    <source>
        <dbReference type="SAM" id="MobiDB-lite"/>
    </source>
</evidence>
<dbReference type="RefSeq" id="WP_092057098.1">
    <property type="nucleotide sequence ID" value="NZ_FOQD01000028.1"/>
</dbReference>
<dbReference type="Gene3D" id="3.90.226.10">
    <property type="entry name" value="2-enoyl-CoA Hydratase, Chain A, domain 1"/>
    <property type="match status" value="1"/>
</dbReference>
<keyword evidence="2 5" id="KW-0645">Protease</keyword>
<dbReference type="STRING" id="1576369.SAMN05421753_12819"/>
<dbReference type="InterPro" id="IPR029045">
    <property type="entry name" value="ClpP/crotonase-like_dom_sf"/>
</dbReference>
<reference evidence="10" key="1">
    <citation type="submission" date="2016-10" db="EMBL/GenBank/DDBJ databases">
        <authorList>
            <person name="Varghese N."/>
            <person name="Submissions S."/>
        </authorList>
    </citation>
    <scope>NUCLEOTIDE SEQUENCE [LARGE SCALE GENOMIC DNA]</scope>
    <source>
        <strain evidence="10">DSM 26348</strain>
    </source>
</reference>
<dbReference type="CDD" id="cd07560">
    <property type="entry name" value="Peptidase_S41_CPP"/>
    <property type="match status" value="1"/>
</dbReference>
<keyword evidence="7" id="KW-0732">Signal</keyword>
<dbReference type="InterPro" id="IPR001478">
    <property type="entry name" value="PDZ"/>
</dbReference>
<dbReference type="AlphaFoldDB" id="A0A1I3T7B2"/>
<dbReference type="EMBL" id="FOQD01000028">
    <property type="protein sequence ID" value="SFJ66964.1"/>
    <property type="molecule type" value="Genomic_DNA"/>
</dbReference>
<dbReference type="Pfam" id="PF17820">
    <property type="entry name" value="PDZ_6"/>
    <property type="match status" value="1"/>
</dbReference>
<gene>
    <name evidence="9" type="ORF">SAMN05421753_12819</name>
</gene>
<dbReference type="SMART" id="SM00228">
    <property type="entry name" value="PDZ"/>
    <property type="match status" value="1"/>
</dbReference>
<feature type="region of interest" description="Disordered" evidence="6">
    <location>
        <begin position="446"/>
        <end position="494"/>
    </location>
</feature>
<dbReference type="CDD" id="cd06782">
    <property type="entry name" value="cpPDZ_CPP-like"/>
    <property type="match status" value="1"/>
</dbReference>
<dbReference type="Pfam" id="PF03572">
    <property type="entry name" value="Peptidase_S41"/>
    <property type="match status" value="1"/>
</dbReference>
<dbReference type="GO" id="GO:0008236">
    <property type="term" value="F:serine-type peptidase activity"/>
    <property type="evidence" value="ECO:0007669"/>
    <property type="project" value="UniProtKB-KW"/>
</dbReference>
<dbReference type="InterPro" id="IPR004447">
    <property type="entry name" value="Peptidase_S41A"/>
</dbReference>
<evidence type="ECO:0000256" key="7">
    <source>
        <dbReference type="SAM" id="SignalP"/>
    </source>
</evidence>
<organism evidence="9 10">
    <name type="scientific">Planctomicrobium piriforme</name>
    <dbReference type="NCBI Taxonomy" id="1576369"/>
    <lineage>
        <taxon>Bacteria</taxon>
        <taxon>Pseudomonadati</taxon>
        <taxon>Planctomycetota</taxon>
        <taxon>Planctomycetia</taxon>
        <taxon>Planctomycetales</taxon>
        <taxon>Planctomycetaceae</taxon>
        <taxon>Planctomicrobium</taxon>
    </lineage>
</organism>
<name>A0A1I3T7B2_9PLAN</name>
<keyword evidence="10" id="KW-1185">Reference proteome</keyword>
<evidence type="ECO:0000256" key="1">
    <source>
        <dbReference type="ARBA" id="ARBA00009179"/>
    </source>
</evidence>
<feature type="domain" description="PDZ" evidence="8">
    <location>
        <begin position="112"/>
        <end position="174"/>
    </location>
</feature>
<evidence type="ECO:0000256" key="2">
    <source>
        <dbReference type="ARBA" id="ARBA00022670"/>
    </source>
</evidence>
<evidence type="ECO:0000313" key="9">
    <source>
        <dbReference type="EMBL" id="SFJ66964.1"/>
    </source>
</evidence>
<dbReference type="GO" id="GO:0030288">
    <property type="term" value="C:outer membrane-bounded periplasmic space"/>
    <property type="evidence" value="ECO:0007669"/>
    <property type="project" value="TreeGrafter"/>
</dbReference>
<dbReference type="InterPro" id="IPR055210">
    <property type="entry name" value="CtpA/B_N"/>
</dbReference>
<dbReference type="NCBIfam" id="TIGR00225">
    <property type="entry name" value="prc"/>
    <property type="match status" value="1"/>
</dbReference>
<feature type="compositionally biased region" description="Basic and acidic residues" evidence="6">
    <location>
        <begin position="454"/>
        <end position="473"/>
    </location>
</feature>
<proteinExistence type="inferred from homology"/>
<dbReference type="PANTHER" id="PTHR32060:SF30">
    <property type="entry name" value="CARBOXY-TERMINAL PROCESSING PROTEASE CTPA"/>
    <property type="match status" value="1"/>
</dbReference>
<evidence type="ECO:0000256" key="5">
    <source>
        <dbReference type="RuleBase" id="RU004404"/>
    </source>
</evidence>
<dbReference type="InterPro" id="IPR041489">
    <property type="entry name" value="PDZ_6"/>
</dbReference>
<feature type="chain" id="PRO_5011493036" evidence="7">
    <location>
        <begin position="30"/>
        <end position="494"/>
    </location>
</feature>
<accession>A0A1I3T7B2</accession>
<dbReference type="SMART" id="SM00245">
    <property type="entry name" value="TSPc"/>
    <property type="match status" value="1"/>
</dbReference>
<dbReference type="SUPFAM" id="SSF52096">
    <property type="entry name" value="ClpP/crotonase"/>
    <property type="match status" value="1"/>
</dbReference>
<dbReference type="PANTHER" id="PTHR32060">
    <property type="entry name" value="TAIL-SPECIFIC PROTEASE"/>
    <property type="match status" value="1"/>
</dbReference>
<comment type="similarity">
    <text evidence="1 5">Belongs to the peptidase S41A family.</text>
</comment>
<dbReference type="GO" id="GO:0004175">
    <property type="term" value="F:endopeptidase activity"/>
    <property type="evidence" value="ECO:0007669"/>
    <property type="project" value="TreeGrafter"/>
</dbReference>
<dbReference type="InterPro" id="IPR005151">
    <property type="entry name" value="Tail-specific_protease"/>
</dbReference>
<dbReference type="PROSITE" id="PS50106">
    <property type="entry name" value="PDZ"/>
    <property type="match status" value="1"/>
</dbReference>